<name>A0A0A9VZ10_LYGHE</name>
<keyword evidence="1" id="KW-1133">Transmembrane helix</keyword>
<reference evidence="3" key="3">
    <citation type="journal article" date="2016" name="Gigascience">
        <title>De novo construction of an expanded transcriptome assembly for the western tarnished plant bug, Lygus hesperus.</title>
        <authorList>
            <person name="Tassone E.E."/>
            <person name="Geib S.M."/>
            <person name="Hall B."/>
            <person name="Fabrick J.A."/>
            <person name="Brent C.S."/>
            <person name="Hull J.J."/>
        </authorList>
    </citation>
    <scope>NUCLEOTIDE SEQUENCE</scope>
</reference>
<dbReference type="EMBL" id="GBHO01042760">
    <property type="protein sequence ID" value="JAG00844.1"/>
    <property type="molecule type" value="Transcribed_RNA"/>
</dbReference>
<organism evidence="2">
    <name type="scientific">Lygus hesperus</name>
    <name type="common">Western plant bug</name>
    <dbReference type="NCBI Taxonomy" id="30085"/>
    <lineage>
        <taxon>Eukaryota</taxon>
        <taxon>Metazoa</taxon>
        <taxon>Ecdysozoa</taxon>
        <taxon>Arthropoda</taxon>
        <taxon>Hexapoda</taxon>
        <taxon>Insecta</taxon>
        <taxon>Pterygota</taxon>
        <taxon>Neoptera</taxon>
        <taxon>Paraneoptera</taxon>
        <taxon>Hemiptera</taxon>
        <taxon>Heteroptera</taxon>
        <taxon>Panheteroptera</taxon>
        <taxon>Cimicomorpha</taxon>
        <taxon>Miridae</taxon>
        <taxon>Mirini</taxon>
        <taxon>Lygus</taxon>
    </lineage>
</organism>
<accession>A0A0A9VZ10</accession>
<proteinExistence type="predicted"/>
<reference evidence="2" key="2">
    <citation type="submission" date="2014-07" db="EMBL/GenBank/DDBJ databases">
        <authorList>
            <person name="Hull J."/>
        </authorList>
    </citation>
    <scope>NUCLEOTIDE SEQUENCE</scope>
</reference>
<dbReference type="EMBL" id="GDHC01020721">
    <property type="protein sequence ID" value="JAP97907.1"/>
    <property type="molecule type" value="Transcribed_RNA"/>
</dbReference>
<reference evidence="2" key="1">
    <citation type="journal article" date="2014" name="PLoS ONE">
        <title>Transcriptome-Based Identification of ABC Transporters in the Western Tarnished Plant Bug Lygus hesperus.</title>
        <authorList>
            <person name="Hull J.J."/>
            <person name="Chaney K."/>
            <person name="Geib S.M."/>
            <person name="Fabrick J.A."/>
            <person name="Brent C.S."/>
            <person name="Walsh D."/>
            <person name="Lavine L.C."/>
        </authorList>
    </citation>
    <scope>NUCLEOTIDE SEQUENCE</scope>
</reference>
<feature type="transmembrane region" description="Helical" evidence="1">
    <location>
        <begin position="120"/>
        <end position="139"/>
    </location>
</feature>
<dbReference type="AlphaFoldDB" id="A0A0A9VZ10"/>
<evidence type="ECO:0000313" key="3">
    <source>
        <dbReference type="EMBL" id="JAP97907.1"/>
    </source>
</evidence>
<feature type="transmembrane region" description="Helical" evidence="1">
    <location>
        <begin position="154"/>
        <end position="174"/>
    </location>
</feature>
<protein>
    <submittedName>
        <fullName evidence="2">Structural protein of head</fullName>
    </submittedName>
</protein>
<gene>
    <name evidence="2" type="primary">20</name>
    <name evidence="2" type="ORF">CM83_90296</name>
    <name evidence="3" type="ORF">g.4410</name>
</gene>
<evidence type="ECO:0000256" key="1">
    <source>
        <dbReference type="SAM" id="Phobius"/>
    </source>
</evidence>
<keyword evidence="1" id="KW-0472">Membrane</keyword>
<keyword evidence="1" id="KW-0812">Transmembrane</keyword>
<evidence type="ECO:0000313" key="2">
    <source>
        <dbReference type="EMBL" id="JAG00844.1"/>
    </source>
</evidence>
<sequence length="199" mass="21416">MLKKDAVASILGPNATASAVSILVGEQNAQNIIDTKPRVVYIASTTSNRVDEAAQVVYTPYWLQARDGKYVLSSILPTPPAQQGLSNSATNTAATANQTANELAGADAVSSEVSGSGGSMYWLLGLIVLVSIVLFVYSVERWLLADEETKEVKMFFIATVSTVIAFFVSVGSWIRSRLFRRNTSNESGSYASGFEYEVI</sequence>